<gene>
    <name evidence="1" type="ORF">TthWC1_2284</name>
</gene>
<dbReference type="EMBL" id="AMYG01000055">
    <property type="protein sequence ID" value="EMT38218.1"/>
    <property type="molecule type" value="Genomic_DNA"/>
</dbReference>
<protein>
    <submittedName>
        <fullName evidence="1">Uncharacterized protein</fullName>
    </submittedName>
</protein>
<reference evidence="1 2" key="1">
    <citation type="journal article" date="2013" name="PLoS ONE">
        <title>Genomic Evaluation of Thermoanaerobacter spp. for the Construction of Designer Co-Cultures to Improve Lignocellulosic Biofuel Production.</title>
        <authorList>
            <person name="Verbeke T.J."/>
            <person name="Zhang X."/>
            <person name="Henrissat B."/>
            <person name="Spicer V."/>
            <person name="Rydzak T."/>
            <person name="Krokhin O.V."/>
            <person name="Fristensky B."/>
            <person name="Levin D.B."/>
            <person name="Sparling R."/>
        </authorList>
    </citation>
    <scope>NUCLEOTIDE SEQUENCE [LARGE SCALE GENOMIC DNA]</scope>
    <source>
        <strain evidence="1 2">WC1</strain>
    </source>
</reference>
<keyword evidence="2" id="KW-1185">Reference proteome</keyword>
<accession>M8CV41</accession>
<sequence length="65" mass="7628">MKVAHIKTIIDRHTGKVLHKEIVGYEEVDEDKFYRPLVEIFLARIMEDDDIRRQLEVRAAGCGEM</sequence>
<evidence type="ECO:0000313" key="2">
    <source>
        <dbReference type="Proteomes" id="UP000013242"/>
    </source>
</evidence>
<organism evidence="1 2">
    <name type="scientific">Thermoanaerobacter thermohydrosulfuricus WC1</name>
    <dbReference type="NCBI Taxonomy" id="1198630"/>
    <lineage>
        <taxon>Bacteria</taxon>
        <taxon>Bacillati</taxon>
        <taxon>Bacillota</taxon>
        <taxon>Clostridia</taxon>
        <taxon>Thermoanaerobacterales</taxon>
        <taxon>Thermoanaerobacteraceae</taxon>
        <taxon>Thermoanaerobacter</taxon>
    </lineage>
</organism>
<dbReference type="HOGENOM" id="CLU_2848444_0_0_9"/>
<dbReference type="Proteomes" id="UP000013242">
    <property type="component" value="Unassembled WGS sequence"/>
</dbReference>
<proteinExistence type="predicted"/>
<comment type="caution">
    <text evidence="1">The sequence shown here is derived from an EMBL/GenBank/DDBJ whole genome shotgun (WGS) entry which is preliminary data.</text>
</comment>
<dbReference type="PATRIC" id="fig|1198630.3.peg.2289"/>
<dbReference type="AlphaFoldDB" id="M8CV41"/>
<dbReference type="RefSeq" id="WP_004403765.1">
    <property type="nucleotide sequence ID" value="NZ_KB731303.1"/>
</dbReference>
<evidence type="ECO:0000313" key="1">
    <source>
        <dbReference type="EMBL" id="EMT38218.1"/>
    </source>
</evidence>
<name>M8CV41_THETY</name>